<gene>
    <name evidence="2" type="ORF">GOARA_006_00050</name>
</gene>
<evidence type="ECO:0000313" key="3">
    <source>
        <dbReference type="Proteomes" id="UP000035088"/>
    </source>
</evidence>
<evidence type="ECO:0008006" key="4">
    <source>
        <dbReference type="Google" id="ProtNLM"/>
    </source>
</evidence>
<comment type="caution">
    <text evidence="2">The sequence shown here is derived from an EMBL/GenBank/DDBJ whole genome shotgun (WGS) entry which is preliminary data.</text>
</comment>
<protein>
    <recommendedName>
        <fullName evidence="4">Guanylate cyclase domain-containing protein</fullName>
    </recommendedName>
</protein>
<dbReference type="Proteomes" id="UP000035088">
    <property type="component" value="Unassembled WGS sequence"/>
</dbReference>
<dbReference type="EMBL" id="BAEE01000006">
    <property type="protein sequence ID" value="GAB08246.1"/>
    <property type="molecule type" value="Genomic_DNA"/>
</dbReference>
<keyword evidence="3" id="KW-1185">Reference proteome</keyword>
<accession>G7GXC1</accession>
<reference evidence="2 3" key="1">
    <citation type="submission" date="2011-11" db="EMBL/GenBank/DDBJ databases">
        <title>Whole genome shotgun sequence of Gordonia araii NBRC 100433.</title>
        <authorList>
            <person name="Yoshida Y."/>
            <person name="Hosoyama A."/>
            <person name="Tsuchikane K."/>
            <person name="Katsumata H."/>
            <person name="Yamazaki S."/>
            <person name="Fujita N."/>
        </authorList>
    </citation>
    <scope>NUCLEOTIDE SEQUENCE [LARGE SCALE GENOMIC DNA]</scope>
    <source>
        <strain evidence="2 3">NBRC 100433</strain>
    </source>
</reference>
<dbReference type="AlphaFoldDB" id="G7GXC1"/>
<organism evidence="2 3">
    <name type="scientific">Gordonia araii NBRC 100433</name>
    <dbReference type="NCBI Taxonomy" id="1073574"/>
    <lineage>
        <taxon>Bacteria</taxon>
        <taxon>Bacillati</taxon>
        <taxon>Actinomycetota</taxon>
        <taxon>Actinomycetes</taxon>
        <taxon>Mycobacteriales</taxon>
        <taxon>Gordoniaceae</taxon>
        <taxon>Gordonia</taxon>
    </lineage>
</organism>
<sequence length="340" mass="37396">MDSPVTNADGSVLFLSCDLQNSTRFKQSVSSRQLADDDWLAPFLAFYRQFPRVLGEIVGADYPDLASRLSLWKAVGDELIFSYRIESASECGDAVSAWLRAMTQFEVEHLLGKTSMTLKGGAFLATVPYPDRRVAIPQVVRSLAASSIDPEKLNEDDLNRPASESECLLDFVGPSIDTGFRVLTLAERRYFVLTAEVASLLAEHSQTREAVASLHFMGTHLLKGVWNGQGYPVFALYRATSDPTPASKILVETIDAVHLVDGEYPAVSAEDVLAVVDAYRHSPDWVGASFTVDDEGVISASQDCLDERARLNSLDDDSEKKEEIEAELGDEDDFEDLDIS</sequence>
<evidence type="ECO:0000313" key="2">
    <source>
        <dbReference type="EMBL" id="GAB08246.1"/>
    </source>
</evidence>
<feature type="region of interest" description="Disordered" evidence="1">
    <location>
        <begin position="309"/>
        <end position="340"/>
    </location>
</feature>
<proteinExistence type="predicted"/>
<feature type="compositionally biased region" description="Acidic residues" evidence="1">
    <location>
        <begin position="324"/>
        <end position="340"/>
    </location>
</feature>
<dbReference type="STRING" id="1073574.GOARA_006_00050"/>
<name>G7GXC1_9ACTN</name>
<evidence type="ECO:0000256" key="1">
    <source>
        <dbReference type="SAM" id="MobiDB-lite"/>
    </source>
</evidence>